<evidence type="ECO:0000256" key="1">
    <source>
        <dbReference type="SAM" id="MobiDB-lite"/>
    </source>
</evidence>
<dbReference type="RefSeq" id="WP_155452229.1">
    <property type="nucleotide sequence ID" value="NZ_WNKX01000001.1"/>
</dbReference>
<feature type="compositionally biased region" description="Polar residues" evidence="1">
    <location>
        <begin position="109"/>
        <end position="126"/>
    </location>
</feature>
<name>A0A6L6QC01_9BURK</name>
<feature type="chain" id="PRO_5026652927" description="DUF4148 domain-containing protein" evidence="2">
    <location>
        <begin position="26"/>
        <end position="199"/>
    </location>
</feature>
<evidence type="ECO:0000313" key="4">
    <source>
        <dbReference type="Proteomes" id="UP000472320"/>
    </source>
</evidence>
<feature type="signal peptide" evidence="2">
    <location>
        <begin position="1"/>
        <end position="25"/>
    </location>
</feature>
<protein>
    <recommendedName>
        <fullName evidence="5">DUF4148 domain-containing protein</fullName>
    </recommendedName>
</protein>
<dbReference type="AlphaFoldDB" id="A0A6L6QC01"/>
<keyword evidence="2" id="KW-0732">Signal</keyword>
<feature type="compositionally biased region" description="Basic and acidic residues" evidence="1">
    <location>
        <begin position="142"/>
        <end position="185"/>
    </location>
</feature>
<keyword evidence="4" id="KW-1185">Reference proteome</keyword>
<sequence>MKTNNALIRSLIAASLFAIGAGAHAQNTAGDVQRDVNQQQRIENGLKSGELTTREASKLEHEEAGVDKMEARALKDGHMSATEQQRINAAQNRVSQDIYREKHDANVGNPDSASSKRMQADVQRNVNQEKRIEQGVKSGEMTNREVARAERHEGRIDRREARAGADGHVGAREQRRIQRAENRESKRIHHAKSNDAVRG</sequence>
<dbReference type="OrthoDB" id="5950533at2"/>
<feature type="compositionally biased region" description="Basic and acidic residues" evidence="1">
    <location>
        <begin position="52"/>
        <end position="66"/>
    </location>
</feature>
<dbReference type="Proteomes" id="UP000472320">
    <property type="component" value="Unassembled WGS sequence"/>
</dbReference>
<feature type="region of interest" description="Disordered" evidence="1">
    <location>
        <begin position="102"/>
        <end position="199"/>
    </location>
</feature>
<reference evidence="3 4" key="1">
    <citation type="submission" date="2019-11" db="EMBL/GenBank/DDBJ databases">
        <title>Type strains purchased from KCTC, JCM and DSMZ.</title>
        <authorList>
            <person name="Lu H."/>
        </authorList>
    </citation>
    <scope>NUCLEOTIDE SEQUENCE [LARGE SCALE GENOMIC DNA]</scope>
    <source>
        <strain evidence="3 4">JCM 31587</strain>
    </source>
</reference>
<proteinExistence type="predicted"/>
<feature type="region of interest" description="Disordered" evidence="1">
    <location>
        <begin position="30"/>
        <end position="66"/>
    </location>
</feature>
<organism evidence="3 4">
    <name type="scientific">Massilia eburnea</name>
    <dbReference type="NCBI Taxonomy" id="1776165"/>
    <lineage>
        <taxon>Bacteria</taxon>
        <taxon>Pseudomonadati</taxon>
        <taxon>Pseudomonadota</taxon>
        <taxon>Betaproteobacteria</taxon>
        <taxon>Burkholderiales</taxon>
        <taxon>Oxalobacteraceae</taxon>
        <taxon>Telluria group</taxon>
        <taxon>Massilia</taxon>
    </lineage>
</organism>
<evidence type="ECO:0008006" key="5">
    <source>
        <dbReference type="Google" id="ProtNLM"/>
    </source>
</evidence>
<feature type="compositionally biased region" description="Polar residues" evidence="1">
    <location>
        <begin position="30"/>
        <end position="42"/>
    </location>
</feature>
<comment type="caution">
    <text evidence="3">The sequence shown here is derived from an EMBL/GenBank/DDBJ whole genome shotgun (WGS) entry which is preliminary data.</text>
</comment>
<accession>A0A6L6QC01</accession>
<evidence type="ECO:0000256" key="2">
    <source>
        <dbReference type="SAM" id="SignalP"/>
    </source>
</evidence>
<evidence type="ECO:0000313" key="3">
    <source>
        <dbReference type="EMBL" id="MTW09253.1"/>
    </source>
</evidence>
<dbReference type="EMBL" id="WNKX01000001">
    <property type="protein sequence ID" value="MTW09253.1"/>
    <property type="molecule type" value="Genomic_DNA"/>
</dbReference>
<gene>
    <name evidence="3" type="ORF">GM658_01440</name>
</gene>